<dbReference type="PATRIC" id="fig|946483.4.peg.2062"/>
<organism evidence="2 3">
    <name type="scientific">Candidatus Symbiobacter mobilis CR</name>
    <dbReference type="NCBI Taxonomy" id="946483"/>
    <lineage>
        <taxon>Bacteria</taxon>
        <taxon>Pseudomonadati</taxon>
        <taxon>Pseudomonadota</taxon>
        <taxon>Betaproteobacteria</taxon>
        <taxon>Burkholderiales</taxon>
        <taxon>Comamonadaceae</taxon>
    </lineage>
</organism>
<dbReference type="STRING" id="946483.Cenrod_2051"/>
<dbReference type="HOGENOM" id="CLU_036604_0_4_4"/>
<reference evidence="2 3" key="1">
    <citation type="journal article" date="2013" name="Genome Biol.">
        <title>Genomic analysis reveals key aspects of prokaryotic symbiosis in the phototrophic consortium "Chlorochromatium aggregatum".</title>
        <authorList>
            <person name="Liu Z."/>
            <person name="Muller J."/>
            <person name="Li T."/>
            <person name="Alvey R.M."/>
            <person name="Vogl K."/>
            <person name="Frigaard N.U."/>
            <person name="Rockwell N.C."/>
            <person name="Boyd E.S."/>
            <person name="Tomsho L.P."/>
            <person name="Schuster S.C."/>
            <person name="Henke P."/>
            <person name="Rohde M."/>
            <person name="Overmann J."/>
            <person name="Bryant D.A."/>
        </authorList>
    </citation>
    <scope>NUCLEOTIDE SEQUENCE [LARGE SCALE GENOMIC DNA]</scope>
    <source>
        <strain evidence="2">CR</strain>
    </source>
</reference>
<dbReference type="Pfam" id="PF00480">
    <property type="entry name" value="ROK"/>
    <property type="match status" value="1"/>
</dbReference>
<dbReference type="Gene3D" id="3.30.420.40">
    <property type="match status" value="2"/>
</dbReference>
<dbReference type="EMBL" id="CP004885">
    <property type="protein sequence ID" value="AGX88122.1"/>
    <property type="molecule type" value="Genomic_DNA"/>
</dbReference>
<dbReference type="KEGG" id="cbx:Cenrod_2051"/>
<dbReference type="PANTHER" id="PTHR18964">
    <property type="entry name" value="ROK (REPRESSOR, ORF, KINASE) FAMILY"/>
    <property type="match status" value="1"/>
</dbReference>
<name>U5N9N7_9BURK</name>
<evidence type="ECO:0000313" key="3">
    <source>
        <dbReference type="Proteomes" id="UP000017184"/>
    </source>
</evidence>
<evidence type="ECO:0000256" key="1">
    <source>
        <dbReference type="ARBA" id="ARBA00006479"/>
    </source>
</evidence>
<evidence type="ECO:0000313" key="2">
    <source>
        <dbReference type="EMBL" id="AGX88122.1"/>
    </source>
</evidence>
<keyword evidence="3" id="KW-1185">Reference proteome</keyword>
<dbReference type="AlphaFoldDB" id="U5N9N7"/>
<dbReference type="InterPro" id="IPR000600">
    <property type="entry name" value="ROK"/>
</dbReference>
<dbReference type="SUPFAM" id="SSF53067">
    <property type="entry name" value="Actin-like ATPase domain"/>
    <property type="match status" value="1"/>
</dbReference>
<dbReference type="OrthoDB" id="9810372at2"/>
<accession>U5N9N7</accession>
<dbReference type="PANTHER" id="PTHR18964:SF149">
    <property type="entry name" value="BIFUNCTIONAL UDP-N-ACETYLGLUCOSAMINE 2-EPIMERASE_N-ACETYLMANNOSAMINE KINASE"/>
    <property type="match status" value="1"/>
</dbReference>
<comment type="similarity">
    <text evidence="1">Belongs to the ROK (NagC/XylR) family.</text>
</comment>
<proteinExistence type="inferred from homology"/>
<dbReference type="eggNOG" id="COG1940">
    <property type="taxonomic scope" value="Bacteria"/>
</dbReference>
<sequence>MNQATPCPPFPSLPPGSAPVACVDIGGTKVAVHIADADGECAKIVEPTVVQGSRDALAKQVIGLIERAAAQAKLDRKQISRVGVASCGPFVVQDGFLELAAPNLCGGLANGASGLPNDWLTAPIEAPLRELFPFVRVENDAVGALEAERRWGALHVAGSALRHCAYVTWSTGIGTGLCVEGRVLRGKNGNAGHAGHIFVSRDDSARCGCGNLGDVEGLVSGSAITRRFGPMGYANAASLFNAAYAGDARAVSIIDDLCDIMGRMLYNLIATLDLERISIGGSVYWHHRDYLLPRLRRVVQGKLPALTDGCEIVSVGLGDRVGDYGALALVA</sequence>
<gene>
    <name evidence="2" type="ORF">Cenrod_2051</name>
</gene>
<protein>
    <submittedName>
        <fullName evidence="2">Transcriptional regulator</fullName>
    </submittedName>
</protein>
<dbReference type="Proteomes" id="UP000017184">
    <property type="component" value="Chromosome"/>
</dbReference>
<dbReference type="InterPro" id="IPR043129">
    <property type="entry name" value="ATPase_NBD"/>
</dbReference>
<dbReference type="RefSeq" id="WP_022775069.1">
    <property type="nucleotide sequence ID" value="NC_022576.1"/>
</dbReference>